<proteinExistence type="predicted"/>
<gene>
    <name evidence="1" type="ORF">MNOR_LOCUS26776</name>
</gene>
<keyword evidence="2" id="KW-1185">Reference proteome</keyword>
<evidence type="ECO:0000313" key="2">
    <source>
        <dbReference type="Proteomes" id="UP001497623"/>
    </source>
</evidence>
<dbReference type="AlphaFoldDB" id="A0AAV2RP48"/>
<dbReference type="EMBL" id="CAXKWB010027203">
    <property type="protein sequence ID" value="CAL4131513.1"/>
    <property type="molecule type" value="Genomic_DNA"/>
</dbReference>
<feature type="non-terminal residue" evidence="1">
    <location>
        <position position="391"/>
    </location>
</feature>
<protein>
    <submittedName>
        <fullName evidence="1">Uncharacterized protein</fullName>
    </submittedName>
</protein>
<sequence length="391" mass="45428">MEHLTTPLEKHLLELLEPSTTPEKALQLLSIPCFLPMSYSNDNEEHVVIFLAYIRFIIMKLPEACVDGIWEDFLWRALKYSQNFCGKHKYLYYFLKPNLYIMPDMYCRIVHTEGLKVQLKIWLNDALSSESKCPNPYLRLELFRLVRIFNPDNVLHKSLDSRKCICYTFIYTICQIQPLRLYPGGNVDDILFSAIDLKIVFSVFFQIEYGEYLPNIIVVDLIAQFIENGEVIEESLATKFISHCIQIIGGFAVLAGAKLNHNIQFNELQNCLVVFRQSFGRLVACKDLSYVMTSWMQFRYIVARPPFQRHIVETFHDITVAIVNCKQGQIKEHLMSLRDSLAEELGVCLSNYKVPNLLFSLQIHGPRLAHQQFILLGRLAEAYKNRKNSIE</sequence>
<dbReference type="Proteomes" id="UP001497623">
    <property type="component" value="Unassembled WGS sequence"/>
</dbReference>
<comment type="caution">
    <text evidence="1">The sequence shown here is derived from an EMBL/GenBank/DDBJ whole genome shotgun (WGS) entry which is preliminary data.</text>
</comment>
<organism evidence="1 2">
    <name type="scientific">Meganyctiphanes norvegica</name>
    <name type="common">Northern krill</name>
    <name type="synonym">Thysanopoda norvegica</name>
    <dbReference type="NCBI Taxonomy" id="48144"/>
    <lineage>
        <taxon>Eukaryota</taxon>
        <taxon>Metazoa</taxon>
        <taxon>Ecdysozoa</taxon>
        <taxon>Arthropoda</taxon>
        <taxon>Crustacea</taxon>
        <taxon>Multicrustacea</taxon>
        <taxon>Malacostraca</taxon>
        <taxon>Eumalacostraca</taxon>
        <taxon>Eucarida</taxon>
        <taxon>Euphausiacea</taxon>
        <taxon>Euphausiidae</taxon>
        <taxon>Meganyctiphanes</taxon>
    </lineage>
</organism>
<evidence type="ECO:0000313" key="1">
    <source>
        <dbReference type="EMBL" id="CAL4131513.1"/>
    </source>
</evidence>
<reference evidence="1 2" key="1">
    <citation type="submission" date="2024-05" db="EMBL/GenBank/DDBJ databases">
        <authorList>
            <person name="Wallberg A."/>
        </authorList>
    </citation>
    <scope>NUCLEOTIDE SEQUENCE [LARGE SCALE GENOMIC DNA]</scope>
</reference>
<name>A0AAV2RP48_MEGNR</name>
<accession>A0AAV2RP48</accession>